<evidence type="ECO:0000313" key="13">
    <source>
        <dbReference type="Proteomes" id="UP000694941"/>
    </source>
</evidence>
<comment type="subcellular location">
    <subcellularLocation>
        <location evidence="1">Membrane</location>
    </subcellularLocation>
</comment>
<keyword evidence="8" id="KW-0445">Lipid transport</keyword>
<evidence type="ECO:0000259" key="12">
    <source>
        <dbReference type="PROSITE" id="PS51847"/>
    </source>
</evidence>
<dbReference type="Pfam" id="PF17047">
    <property type="entry name" value="SMP_LBD"/>
    <property type="match status" value="1"/>
</dbReference>
<name>A0ABM1BU18_LIMPO</name>
<dbReference type="PANTHER" id="PTHR45761">
    <property type="entry name" value="EXTENDED SYNAPTOTAGMIN-LIKE PROTEIN 2, ISOFORM C"/>
    <property type="match status" value="1"/>
</dbReference>
<keyword evidence="3 11" id="KW-0812">Transmembrane</keyword>
<feature type="transmembrane region" description="Helical" evidence="11">
    <location>
        <begin position="52"/>
        <end position="74"/>
    </location>
</feature>
<feature type="non-terminal residue" evidence="14">
    <location>
        <position position="218"/>
    </location>
</feature>
<accession>A0ABM1BU18</accession>
<dbReference type="Proteomes" id="UP000694941">
    <property type="component" value="Unplaced"/>
</dbReference>
<dbReference type="CDD" id="cd21670">
    <property type="entry name" value="SMP_ESyt"/>
    <property type="match status" value="1"/>
</dbReference>
<evidence type="ECO:0000256" key="4">
    <source>
        <dbReference type="ARBA" id="ARBA00022723"/>
    </source>
</evidence>
<dbReference type="InterPro" id="IPR039010">
    <property type="entry name" value="Synaptotagmin_SMP"/>
</dbReference>
<evidence type="ECO:0000313" key="14">
    <source>
        <dbReference type="RefSeq" id="XP_013788648.1"/>
    </source>
</evidence>
<proteinExistence type="predicted"/>
<gene>
    <name evidence="14" type="primary">LOC106472542</name>
</gene>
<keyword evidence="9" id="KW-0446">Lipid-binding</keyword>
<evidence type="ECO:0000256" key="9">
    <source>
        <dbReference type="ARBA" id="ARBA00023121"/>
    </source>
</evidence>
<dbReference type="GeneID" id="106472542"/>
<keyword evidence="10 11" id="KW-0472">Membrane</keyword>
<evidence type="ECO:0000256" key="10">
    <source>
        <dbReference type="ARBA" id="ARBA00023136"/>
    </source>
</evidence>
<keyword evidence="4" id="KW-0479">Metal-binding</keyword>
<reference evidence="14" key="1">
    <citation type="submission" date="2025-08" db="UniProtKB">
        <authorList>
            <consortium name="RefSeq"/>
        </authorList>
    </citation>
    <scope>IDENTIFICATION</scope>
    <source>
        <tissue evidence="14">Muscle</tissue>
    </source>
</reference>
<keyword evidence="7 11" id="KW-1133">Transmembrane helix</keyword>
<evidence type="ECO:0000256" key="3">
    <source>
        <dbReference type="ARBA" id="ARBA00022692"/>
    </source>
</evidence>
<evidence type="ECO:0000256" key="11">
    <source>
        <dbReference type="SAM" id="Phobius"/>
    </source>
</evidence>
<dbReference type="PROSITE" id="PS51847">
    <property type="entry name" value="SMP"/>
    <property type="match status" value="1"/>
</dbReference>
<dbReference type="InterPro" id="IPR031468">
    <property type="entry name" value="SMP_LBD"/>
</dbReference>
<feature type="domain" description="SMP-LTD" evidence="12">
    <location>
        <begin position="115"/>
        <end position="218"/>
    </location>
</feature>
<evidence type="ECO:0000256" key="8">
    <source>
        <dbReference type="ARBA" id="ARBA00023055"/>
    </source>
</evidence>
<organism evidence="13 14">
    <name type="scientific">Limulus polyphemus</name>
    <name type="common">Atlantic horseshoe crab</name>
    <dbReference type="NCBI Taxonomy" id="6850"/>
    <lineage>
        <taxon>Eukaryota</taxon>
        <taxon>Metazoa</taxon>
        <taxon>Ecdysozoa</taxon>
        <taxon>Arthropoda</taxon>
        <taxon>Chelicerata</taxon>
        <taxon>Merostomata</taxon>
        <taxon>Xiphosura</taxon>
        <taxon>Limulidae</taxon>
        <taxon>Limulus</taxon>
    </lineage>
</organism>
<keyword evidence="13" id="KW-1185">Reference proteome</keyword>
<evidence type="ECO:0000256" key="7">
    <source>
        <dbReference type="ARBA" id="ARBA00022989"/>
    </source>
</evidence>
<evidence type="ECO:0000256" key="1">
    <source>
        <dbReference type="ARBA" id="ARBA00004370"/>
    </source>
</evidence>
<sequence length="218" mass="24371">MENPNSLSTTAVVNSTGVYSPSPPSSDPSNRAGVIVSLIKMFCKGASVISGAYLFGVFGISPSWLLMGLVMWMVRENHLKKKQDRIAHNQAAVTNEKAAVLARLEDLPSWVYFPDVERAEWINKILHKMWPYIGHYVEDLLRTKVEPSVRESLPSYLRSFRFEKIVLGDMPPRVGGVKVYEENVGRDEIIMDLEILYSGDSNFLVGVKGLKAGIKDVQ</sequence>
<keyword evidence="6" id="KW-0106">Calcium</keyword>
<evidence type="ECO:0000256" key="6">
    <source>
        <dbReference type="ARBA" id="ARBA00022837"/>
    </source>
</evidence>
<keyword evidence="5" id="KW-0677">Repeat</keyword>
<dbReference type="RefSeq" id="XP_013788648.1">
    <property type="nucleotide sequence ID" value="XM_013933194.2"/>
</dbReference>
<protein>
    <submittedName>
        <fullName evidence="14">Extended synaptotagmin-3-like</fullName>
    </submittedName>
</protein>
<evidence type="ECO:0000256" key="2">
    <source>
        <dbReference type="ARBA" id="ARBA00022448"/>
    </source>
</evidence>
<keyword evidence="2" id="KW-0813">Transport</keyword>
<evidence type="ECO:0000256" key="5">
    <source>
        <dbReference type="ARBA" id="ARBA00022737"/>
    </source>
</evidence>
<dbReference type="InterPro" id="IPR051634">
    <property type="entry name" value="Extended_Synaptotagmin"/>
</dbReference>
<dbReference type="PANTHER" id="PTHR45761:SF1">
    <property type="entry name" value="EXTENDED SYNAPTOTAGMIN-LIKE PROTEIN 2, ISOFORM C"/>
    <property type="match status" value="1"/>
</dbReference>